<comment type="caution">
    <text evidence="8">The sequence shown here is derived from an EMBL/GenBank/DDBJ whole genome shotgun (WGS) entry which is preliminary data.</text>
</comment>
<dbReference type="PANTHER" id="PTHR47967">
    <property type="entry name" value="OS07G0603500 PROTEIN-RELATED"/>
    <property type="match status" value="1"/>
</dbReference>
<dbReference type="EMBL" id="JAUUTY010000006">
    <property type="protein sequence ID" value="KAK1620427.1"/>
    <property type="molecule type" value="Genomic_DNA"/>
</dbReference>
<dbReference type="Proteomes" id="UP001231189">
    <property type="component" value="Unassembled WGS sequence"/>
</dbReference>
<feature type="chain" id="PRO_5041957601" description="Peptidase A1 domain-containing protein" evidence="6">
    <location>
        <begin position="19"/>
        <end position="411"/>
    </location>
</feature>
<dbReference type="Pfam" id="PF14541">
    <property type="entry name" value="TAXi_C"/>
    <property type="match status" value="1"/>
</dbReference>
<keyword evidence="4" id="KW-0378">Hydrolase</keyword>
<dbReference type="InterPro" id="IPR034161">
    <property type="entry name" value="Pepsin-like_plant"/>
</dbReference>
<keyword evidence="9" id="KW-1185">Reference proteome</keyword>
<dbReference type="Gene3D" id="2.40.70.10">
    <property type="entry name" value="Acid Proteases"/>
    <property type="match status" value="2"/>
</dbReference>
<dbReference type="InterPro" id="IPR051708">
    <property type="entry name" value="Plant_Aspart_Prot_A1"/>
</dbReference>
<proteinExistence type="inferred from homology"/>
<keyword evidence="3" id="KW-0064">Aspartyl protease</keyword>
<dbReference type="GO" id="GO:0006508">
    <property type="term" value="P:proteolysis"/>
    <property type="evidence" value="ECO:0007669"/>
    <property type="project" value="UniProtKB-KW"/>
</dbReference>
<keyword evidence="6" id="KW-0732">Signal</keyword>
<organism evidence="8 9">
    <name type="scientific">Lolium multiflorum</name>
    <name type="common">Italian ryegrass</name>
    <name type="synonym">Lolium perenne subsp. multiflorum</name>
    <dbReference type="NCBI Taxonomy" id="4521"/>
    <lineage>
        <taxon>Eukaryota</taxon>
        <taxon>Viridiplantae</taxon>
        <taxon>Streptophyta</taxon>
        <taxon>Embryophyta</taxon>
        <taxon>Tracheophyta</taxon>
        <taxon>Spermatophyta</taxon>
        <taxon>Magnoliopsida</taxon>
        <taxon>Liliopsida</taxon>
        <taxon>Poales</taxon>
        <taxon>Poaceae</taxon>
        <taxon>BOP clade</taxon>
        <taxon>Pooideae</taxon>
        <taxon>Poodae</taxon>
        <taxon>Poeae</taxon>
        <taxon>Poeae Chloroplast Group 2 (Poeae type)</taxon>
        <taxon>Loliodinae</taxon>
        <taxon>Loliinae</taxon>
        <taxon>Lolium</taxon>
    </lineage>
</organism>
<evidence type="ECO:0000313" key="8">
    <source>
        <dbReference type="EMBL" id="KAK1620427.1"/>
    </source>
</evidence>
<dbReference type="Pfam" id="PF14543">
    <property type="entry name" value="TAXi_N"/>
    <property type="match status" value="1"/>
</dbReference>
<sequence>MTISSIFLLLFCATTILATCSCIRIELNHVDAKANITTAERFRRAGARAHLRLESFGVAAPLTLGRYGEYIAQLAIGSPPQEVHAVLDTTSSLVWTQCMTCRPNCFEQDLDIYDFSLSSTGMAVYCNDSLCTDAYGTQRCTGHHAGACAIRTSSVAAVLRIELFTFGSAKANIAFGCITNTNTGQDLDGASGVIGLGKGALSLISQIGGNRFSYCLNHDHVQSSSLFVGPSAGLNGDEPFTSAPFAVTPNGEPFQSSYYLVMSTVSVGEASFNIHGSVIIDVSFPYMLLVDATYQEVRREMSRQLGSSLVPSPVDWLELCVAHADVSRLVPPPLVLHFGQGGGAWTIPPENYWVPVDIETSCMVVLSSAIFAPPSFNTTSVIGNHMQQNMHVLYDLDNEEVSFQPADCSSI</sequence>
<keyword evidence="5" id="KW-0325">Glycoprotein</keyword>
<dbReference type="PROSITE" id="PS51767">
    <property type="entry name" value="PEPTIDASE_A1"/>
    <property type="match status" value="1"/>
</dbReference>
<keyword evidence="2" id="KW-0645">Protease</keyword>
<dbReference type="AlphaFoldDB" id="A0AAD8RHR9"/>
<evidence type="ECO:0000256" key="2">
    <source>
        <dbReference type="ARBA" id="ARBA00022670"/>
    </source>
</evidence>
<dbReference type="PANTHER" id="PTHR47967:SF83">
    <property type="entry name" value="OS05G0375700 PROTEIN"/>
    <property type="match status" value="1"/>
</dbReference>
<dbReference type="InterPro" id="IPR032799">
    <property type="entry name" value="TAXi_C"/>
</dbReference>
<dbReference type="InterPro" id="IPR021109">
    <property type="entry name" value="Peptidase_aspartic_dom_sf"/>
</dbReference>
<dbReference type="GO" id="GO:0005576">
    <property type="term" value="C:extracellular region"/>
    <property type="evidence" value="ECO:0007669"/>
    <property type="project" value="TreeGrafter"/>
</dbReference>
<reference evidence="8" key="1">
    <citation type="submission" date="2023-07" db="EMBL/GenBank/DDBJ databases">
        <title>A chromosome-level genome assembly of Lolium multiflorum.</title>
        <authorList>
            <person name="Chen Y."/>
            <person name="Copetti D."/>
            <person name="Kolliker R."/>
            <person name="Studer B."/>
        </authorList>
    </citation>
    <scope>NUCLEOTIDE SEQUENCE</scope>
    <source>
        <strain evidence="8">02402/16</strain>
        <tissue evidence="8">Leaf</tissue>
    </source>
</reference>
<evidence type="ECO:0000256" key="3">
    <source>
        <dbReference type="ARBA" id="ARBA00022750"/>
    </source>
</evidence>
<dbReference type="InterPro" id="IPR033121">
    <property type="entry name" value="PEPTIDASE_A1"/>
</dbReference>
<accession>A0AAD8RHR9</accession>
<dbReference type="InterPro" id="IPR032861">
    <property type="entry name" value="TAXi_N"/>
</dbReference>
<comment type="similarity">
    <text evidence="1">Belongs to the peptidase A1 family.</text>
</comment>
<dbReference type="CDD" id="cd05476">
    <property type="entry name" value="pepsin_A_like_plant"/>
    <property type="match status" value="1"/>
</dbReference>
<evidence type="ECO:0000256" key="1">
    <source>
        <dbReference type="ARBA" id="ARBA00007447"/>
    </source>
</evidence>
<evidence type="ECO:0000256" key="6">
    <source>
        <dbReference type="SAM" id="SignalP"/>
    </source>
</evidence>
<evidence type="ECO:0000256" key="4">
    <source>
        <dbReference type="ARBA" id="ARBA00022801"/>
    </source>
</evidence>
<name>A0AAD8RHR9_LOLMU</name>
<evidence type="ECO:0000256" key="5">
    <source>
        <dbReference type="ARBA" id="ARBA00023180"/>
    </source>
</evidence>
<feature type="signal peptide" evidence="6">
    <location>
        <begin position="1"/>
        <end position="18"/>
    </location>
</feature>
<gene>
    <name evidence="8" type="ORF">QYE76_025944</name>
</gene>
<dbReference type="GO" id="GO:0004190">
    <property type="term" value="F:aspartic-type endopeptidase activity"/>
    <property type="evidence" value="ECO:0007669"/>
    <property type="project" value="UniProtKB-KW"/>
</dbReference>
<feature type="domain" description="Peptidase A1" evidence="7">
    <location>
        <begin position="70"/>
        <end position="404"/>
    </location>
</feature>
<evidence type="ECO:0000259" key="7">
    <source>
        <dbReference type="PROSITE" id="PS51767"/>
    </source>
</evidence>
<protein>
    <recommendedName>
        <fullName evidence="7">Peptidase A1 domain-containing protein</fullName>
    </recommendedName>
</protein>
<dbReference type="SUPFAM" id="SSF50630">
    <property type="entry name" value="Acid proteases"/>
    <property type="match status" value="1"/>
</dbReference>
<evidence type="ECO:0000313" key="9">
    <source>
        <dbReference type="Proteomes" id="UP001231189"/>
    </source>
</evidence>